<dbReference type="InterPro" id="IPR036388">
    <property type="entry name" value="WH-like_DNA-bd_sf"/>
</dbReference>
<reference evidence="7 8" key="1">
    <citation type="submission" date="2021-03" db="EMBL/GenBank/DDBJ databases">
        <title>Gelidibacter sp. nov., isolated from costal sediment.</title>
        <authorList>
            <person name="Lun K.-Y."/>
        </authorList>
    </citation>
    <scope>NUCLEOTIDE SEQUENCE [LARGE SCALE GENOMIC DNA]</scope>
    <source>
        <strain evidence="7 8">DF109</strain>
    </source>
</reference>
<evidence type="ECO:0000256" key="4">
    <source>
        <dbReference type="ARBA" id="ARBA00023163"/>
    </source>
</evidence>
<dbReference type="Pfam" id="PF08281">
    <property type="entry name" value="Sigma70_r4_2"/>
    <property type="match status" value="1"/>
</dbReference>
<comment type="caution">
    <text evidence="7">The sequence shown here is derived from an EMBL/GenBank/DDBJ whole genome shotgun (WGS) entry which is preliminary data.</text>
</comment>
<dbReference type="SUPFAM" id="SSF88659">
    <property type="entry name" value="Sigma3 and sigma4 domains of RNA polymerase sigma factors"/>
    <property type="match status" value="1"/>
</dbReference>
<dbReference type="InterPro" id="IPR039425">
    <property type="entry name" value="RNA_pol_sigma-70-like"/>
</dbReference>
<dbReference type="InterPro" id="IPR014284">
    <property type="entry name" value="RNA_pol_sigma-70_dom"/>
</dbReference>
<feature type="domain" description="RNA polymerase sigma factor 70 region 4 type 2" evidence="6">
    <location>
        <begin position="139"/>
        <end position="191"/>
    </location>
</feature>
<protein>
    <submittedName>
        <fullName evidence="7">RNA polymerase sigma factor</fullName>
    </submittedName>
</protein>
<keyword evidence="4" id="KW-0804">Transcription</keyword>
<evidence type="ECO:0000313" key="8">
    <source>
        <dbReference type="Proteomes" id="UP000681315"/>
    </source>
</evidence>
<dbReference type="Gene3D" id="1.10.1740.10">
    <property type="match status" value="1"/>
</dbReference>
<dbReference type="PANTHER" id="PTHR43133">
    <property type="entry name" value="RNA POLYMERASE ECF-TYPE SIGMA FACTO"/>
    <property type="match status" value="1"/>
</dbReference>
<sequence length="228" mass="27139">MEAININNFKRHKISEEDIIRRILSGEKELYEILVRRNNQKLYRVIRSYHNDEAEIEDIMQNSYIKGFTKLYQFKLEASFSTWLIRIAINEALARLKEKGKLYYISESVERLNKNSILEIPDKKQFNPQEKMIHHEAKQLLEKAIDQLEPKYKIVYMMKEVEGMSLKETAIALDLTLSNVKVRLHRSKEMLKERLFEISMDKNVFEFGFGRCDRITKNVMNNISTLKD</sequence>
<evidence type="ECO:0000313" key="7">
    <source>
        <dbReference type="EMBL" id="MBO3099807.1"/>
    </source>
</evidence>
<dbReference type="PANTHER" id="PTHR43133:SF51">
    <property type="entry name" value="RNA POLYMERASE SIGMA FACTOR"/>
    <property type="match status" value="1"/>
</dbReference>
<gene>
    <name evidence="7" type="ORF">J4051_16145</name>
</gene>
<comment type="similarity">
    <text evidence="1">Belongs to the sigma-70 factor family. ECF subfamily.</text>
</comment>
<accession>A0ABS3SVU0</accession>
<dbReference type="InterPro" id="IPR013249">
    <property type="entry name" value="RNA_pol_sigma70_r4_t2"/>
</dbReference>
<dbReference type="NCBIfam" id="NF008888">
    <property type="entry name" value="PRK11922.1"/>
    <property type="match status" value="1"/>
</dbReference>
<dbReference type="NCBIfam" id="TIGR02937">
    <property type="entry name" value="sigma70-ECF"/>
    <property type="match status" value="1"/>
</dbReference>
<dbReference type="InterPro" id="IPR007627">
    <property type="entry name" value="RNA_pol_sigma70_r2"/>
</dbReference>
<dbReference type="Gene3D" id="1.10.10.10">
    <property type="entry name" value="Winged helix-like DNA-binding domain superfamily/Winged helix DNA-binding domain"/>
    <property type="match status" value="1"/>
</dbReference>
<dbReference type="EMBL" id="JAGEVG010000022">
    <property type="protein sequence ID" value="MBO3099807.1"/>
    <property type="molecule type" value="Genomic_DNA"/>
</dbReference>
<keyword evidence="8" id="KW-1185">Reference proteome</keyword>
<dbReference type="Proteomes" id="UP000681315">
    <property type="component" value="Unassembled WGS sequence"/>
</dbReference>
<organism evidence="7 8">
    <name type="scientific">Gelidibacter pelagius</name>
    <dbReference type="NCBI Taxonomy" id="2819985"/>
    <lineage>
        <taxon>Bacteria</taxon>
        <taxon>Pseudomonadati</taxon>
        <taxon>Bacteroidota</taxon>
        <taxon>Flavobacteriia</taxon>
        <taxon>Flavobacteriales</taxon>
        <taxon>Flavobacteriaceae</taxon>
        <taxon>Gelidibacter</taxon>
    </lineage>
</organism>
<evidence type="ECO:0000256" key="3">
    <source>
        <dbReference type="ARBA" id="ARBA00023082"/>
    </source>
</evidence>
<dbReference type="SUPFAM" id="SSF88946">
    <property type="entry name" value="Sigma2 domain of RNA polymerase sigma factors"/>
    <property type="match status" value="1"/>
</dbReference>
<dbReference type="CDD" id="cd06171">
    <property type="entry name" value="Sigma70_r4"/>
    <property type="match status" value="1"/>
</dbReference>
<dbReference type="InterPro" id="IPR013325">
    <property type="entry name" value="RNA_pol_sigma_r2"/>
</dbReference>
<keyword evidence="3" id="KW-0731">Sigma factor</keyword>
<evidence type="ECO:0000259" key="5">
    <source>
        <dbReference type="Pfam" id="PF04542"/>
    </source>
</evidence>
<proteinExistence type="inferred from homology"/>
<keyword evidence="2" id="KW-0805">Transcription regulation</keyword>
<evidence type="ECO:0000259" key="6">
    <source>
        <dbReference type="Pfam" id="PF08281"/>
    </source>
</evidence>
<dbReference type="RefSeq" id="WP_208234915.1">
    <property type="nucleotide sequence ID" value="NZ_JAGEVG010000022.1"/>
</dbReference>
<dbReference type="InterPro" id="IPR013324">
    <property type="entry name" value="RNA_pol_sigma_r3/r4-like"/>
</dbReference>
<name>A0ABS3SVU0_9FLAO</name>
<dbReference type="Pfam" id="PF04542">
    <property type="entry name" value="Sigma70_r2"/>
    <property type="match status" value="1"/>
</dbReference>
<evidence type="ECO:0000256" key="2">
    <source>
        <dbReference type="ARBA" id="ARBA00023015"/>
    </source>
</evidence>
<feature type="domain" description="RNA polymerase sigma-70 region 2" evidence="5">
    <location>
        <begin position="34"/>
        <end position="100"/>
    </location>
</feature>
<evidence type="ECO:0000256" key="1">
    <source>
        <dbReference type="ARBA" id="ARBA00010641"/>
    </source>
</evidence>